<dbReference type="InterPro" id="IPR011701">
    <property type="entry name" value="MFS"/>
</dbReference>
<dbReference type="PANTHER" id="PTHR43124">
    <property type="entry name" value="PURINE EFFLUX PUMP PBUE"/>
    <property type="match status" value="1"/>
</dbReference>
<dbReference type="Proteomes" id="UP000319716">
    <property type="component" value="Unassembled WGS sequence"/>
</dbReference>
<dbReference type="GO" id="GO:0022857">
    <property type="term" value="F:transmembrane transporter activity"/>
    <property type="evidence" value="ECO:0007669"/>
    <property type="project" value="InterPro"/>
</dbReference>
<evidence type="ECO:0000313" key="7">
    <source>
        <dbReference type="EMBL" id="GAY75233.1"/>
    </source>
</evidence>
<evidence type="ECO:0000256" key="4">
    <source>
        <dbReference type="ARBA" id="ARBA00022989"/>
    </source>
</evidence>
<keyword evidence="4 6" id="KW-1133">Transmembrane helix</keyword>
<organism evidence="7 8">
    <name type="scientific">Sporolactobacillus inulinus</name>
    <dbReference type="NCBI Taxonomy" id="2078"/>
    <lineage>
        <taxon>Bacteria</taxon>
        <taxon>Bacillati</taxon>
        <taxon>Bacillota</taxon>
        <taxon>Bacilli</taxon>
        <taxon>Bacillales</taxon>
        <taxon>Sporolactobacillaceae</taxon>
        <taxon>Sporolactobacillus</taxon>
    </lineage>
</organism>
<evidence type="ECO:0000313" key="8">
    <source>
        <dbReference type="Proteomes" id="UP000319716"/>
    </source>
</evidence>
<protein>
    <submittedName>
        <fullName evidence="7">Major facilitator family transporter</fullName>
    </submittedName>
</protein>
<dbReference type="Gene3D" id="1.20.1250.20">
    <property type="entry name" value="MFS general substrate transporter like domains"/>
    <property type="match status" value="1"/>
</dbReference>
<accession>A0A4Y1Z881</accession>
<evidence type="ECO:0000256" key="6">
    <source>
        <dbReference type="SAM" id="Phobius"/>
    </source>
</evidence>
<dbReference type="GO" id="GO:0005886">
    <property type="term" value="C:plasma membrane"/>
    <property type="evidence" value="ECO:0007669"/>
    <property type="project" value="UniProtKB-SubCell"/>
</dbReference>
<evidence type="ECO:0000256" key="2">
    <source>
        <dbReference type="ARBA" id="ARBA00022475"/>
    </source>
</evidence>
<dbReference type="Pfam" id="PF07690">
    <property type="entry name" value="MFS_1"/>
    <property type="match status" value="1"/>
</dbReference>
<evidence type="ECO:0000256" key="1">
    <source>
        <dbReference type="ARBA" id="ARBA00004651"/>
    </source>
</evidence>
<feature type="transmembrane region" description="Helical" evidence="6">
    <location>
        <begin position="12"/>
        <end position="29"/>
    </location>
</feature>
<dbReference type="InterPro" id="IPR036259">
    <property type="entry name" value="MFS_trans_sf"/>
</dbReference>
<comment type="subcellular location">
    <subcellularLocation>
        <location evidence="1">Cell membrane</location>
        <topology evidence="1">Multi-pass membrane protein</topology>
    </subcellularLocation>
</comment>
<dbReference type="InterPro" id="IPR050189">
    <property type="entry name" value="MFS_Efflux_Transporters"/>
</dbReference>
<proteinExistence type="predicted"/>
<name>A0A4Y1Z881_9BACL</name>
<dbReference type="PANTHER" id="PTHR43124:SF8">
    <property type="entry name" value="INNER MEMBRANE TRANSPORT PROTEIN YDHP"/>
    <property type="match status" value="1"/>
</dbReference>
<gene>
    <name evidence="7" type="ORF">NBRC111894_787</name>
</gene>
<keyword evidence="2" id="KW-1003">Cell membrane</keyword>
<reference evidence="7 8" key="1">
    <citation type="submission" date="2017-11" db="EMBL/GenBank/DDBJ databases">
        <title>Draft Genome Sequence of Sporolactobacillus inulinus NBRC 111894 Isolated from Koso, a Japanese Sugar-Vegetable Fermented Beverage.</title>
        <authorList>
            <person name="Chiou T.Y."/>
            <person name="Oshima K."/>
            <person name="Suda W."/>
            <person name="Hattori M."/>
            <person name="Takahashi T."/>
        </authorList>
    </citation>
    <scope>NUCLEOTIDE SEQUENCE [LARGE SCALE GENOMIC DNA]</scope>
    <source>
        <strain evidence="7 8">NBRC111894</strain>
    </source>
</reference>
<evidence type="ECO:0000256" key="5">
    <source>
        <dbReference type="ARBA" id="ARBA00023136"/>
    </source>
</evidence>
<keyword evidence="5 6" id="KW-0472">Membrane</keyword>
<dbReference type="AlphaFoldDB" id="A0A4Y1Z881"/>
<evidence type="ECO:0000256" key="3">
    <source>
        <dbReference type="ARBA" id="ARBA00022692"/>
    </source>
</evidence>
<feature type="transmembrane region" description="Helical" evidence="6">
    <location>
        <begin position="99"/>
        <end position="122"/>
    </location>
</feature>
<dbReference type="EMBL" id="BEXB01000004">
    <property type="protein sequence ID" value="GAY75233.1"/>
    <property type="molecule type" value="Genomic_DNA"/>
</dbReference>
<feature type="transmembrane region" description="Helical" evidence="6">
    <location>
        <begin position="64"/>
        <end position="87"/>
    </location>
</feature>
<feature type="transmembrane region" description="Helical" evidence="6">
    <location>
        <begin position="134"/>
        <end position="155"/>
    </location>
</feature>
<comment type="caution">
    <text evidence="7">The sequence shown here is derived from an EMBL/GenBank/DDBJ whole genome shotgun (WGS) entry which is preliminary data.</text>
</comment>
<dbReference type="SUPFAM" id="SSF103473">
    <property type="entry name" value="MFS general substrate transporter"/>
    <property type="match status" value="1"/>
</dbReference>
<feature type="transmembrane region" description="Helical" evidence="6">
    <location>
        <begin position="41"/>
        <end position="58"/>
    </location>
</feature>
<keyword evidence="3 6" id="KW-0812">Transmembrane</keyword>
<sequence length="169" mass="17902">MEKITGFSPNAVALILFVYGVAIAVGNTFGGKVANNNPMHALIYMFVFQAAALFLLSFTASNKLLGVTTVVFMGLFAFMNVPGLQLYAVMLAERFVPEAVAVASAVNIAAFNGGVALGSFIGGQVVLHLNLIDTTWIGALMVLAAAVLSIWSDALERRSLSRRVSCCRP</sequence>